<proteinExistence type="predicted"/>
<evidence type="ECO:0000313" key="2">
    <source>
        <dbReference type="EMBL" id="ROP84457.1"/>
    </source>
</evidence>
<name>A0A3N1KZ71_9PROT</name>
<dbReference type="InterPro" id="IPR018968">
    <property type="entry name" value="Phasin"/>
</dbReference>
<dbReference type="InterPro" id="IPR010127">
    <property type="entry name" value="Phasin_subfam-1"/>
</dbReference>
<dbReference type="AlphaFoldDB" id="A0A3N1KZ71"/>
<evidence type="ECO:0000313" key="3">
    <source>
        <dbReference type="Proteomes" id="UP000278222"/>
    </source>
</evidence>
<organism evidence="2 3">
    <name type="scientific">Stella humosa</name>
    <dbReference type="NCBI Taxonomy" id="94"/>
    <lineage>
        <taxon>Bacteria</taxon>
        <taxon>Pseudomonadati</taxon>
        <taxon>Pseudomonadota</taxon>
        <taxon>Alphaproteobacteria</taxon>
        <taxon>Rhodospirillales</taxon>
        <taxon>Stellaceae</taxon>
        <taxon>Stella</taxon>
    </lineage>
</organism>
<dbReference type="OrthoDB" id="9812006at2"/>
<reference evidence="2 3" key="1">
    <citation type="submission" date="2018-11" db="EMBL/GenBank/DDBJ databases">
        <title>Genomic Encyclopedia of Type Strains, Phase IV (KMG-IV): sequencing the most valuable type-strain genomes for metagenomic binning, comparative biology and taxonomic classification.</title>
        <authorList>
            <person name="Goeker M."/>
        </authorList>
    </citation>
    <scope>NUCLEOTIDE SEQUENCE [LARGE SCALE GENOMIC DNA]</scope>
    <source>
        <strain evidence="2 3">DSM 5900</strain>
    </source>
</reference>
<keyword evidence="3" id="KW-1185">Reference proteome</keyword>
<dbReference type="EMBL" id="RJKX01000015">
    <property type="protein sequence ID" value="ROP84457.1"/>
    <property type="molecule type" value="Genomic_DNA"/>
</dbReference>
<accession>A0A3N1KZ71</accession>
<feature type="domain" description="Phasin" evidence="1">
    <location>
        <begin position="28"/>
        <end position="127"/>
    </location>
</feature>
<dbReference type="RefSeq" id="WP_123692402.1">
    <property type="nucleotide sequence ID" value="NZ_AP019700.1"/>
</dbReference>
<gene>
    <name evidence="2" type="ORF">EDC65_3810</name>
</gene>
<evidence type="ECO:0000259" key="1">
    <source>
        <dbReference type="Pfam" id="PF09361"/>
    </source>
</evidence>
<dbReference type="Proteomes" id="UP000278222">
    <property type="component" value="Unassembled WGS sequence"/>
</dbReference>
<sequence>MASNPNPFLDFDVTRMMSDFRVPGFDTEALMAAQRRNIEALTKANQLAAEGMQAVMRRQAEIMRQTMEEASRMMGSIAQAGGPERQAVKQAEVAKTAFEAAIANMKEIADLMARANQDTYAVINKRVAEGMDEVRALMAKAADAKTGPKA</sequence>
<dbReference type="Pfam" id="PF09361">
    <property type="entry name" value="Phasin_2"/>
    <property type="match status" value="1"/>
</dbReference>
<comment type="caution">
    <text evidence="2">The sequence shown here is derived from an EMBL/GenBank/DDBJ whole genome shotgun (WGS) entry which is preliminary data.</text>
</comment>
<dbReference type="NCBIfam" id="TIGR01841">
    <property type="entry name" value="phasin"/>
    <property type="match status" value="1"/>
</dbReference>
<protein>
    <submittedName>
        <fullName evidence="2">Phasin family protein</fullName>
    </submittedName>
</protein>